<dbReference type="HOGENOM" id="CLU_1134709_0_0_1"/>
<feature type="region of interest" description="Disordered" evidence="1">
    <location>
        <begin position="205"/>
        <end position="245"/>
    </location>
</feature>
<protein>
    <recommendedName>
        <fullName evidence="4">Endonuclease/exonuclease/phosphatase domain-containing protein</fullName>
    </recommendedName>
</protein>
<keyword evidence="3" id="KW-1185">Reference proteome</keyword>
<proteinExistence type="predicted"/>
<reference evidence="2 3" key="1">
    <citation type="journal article" date="2007" name="Science">
        <title>Sea anemone genome reveals ancestral eumetazoan gene repertoire and genomic organization.</title>
        <authorList>
            <person name="Putnam N.H."/>
            <person name="Srivastava M."/>
            <person name="Hellsten U."/>
            <person name="Dirks B."/>
            <person name="Chapman J."/>
            <person name="Salamov A."/>
            <person name="Terry A."/>
            <person name="Shapiro H."/>
            <person name="Lindquist E."/>
            <person name="Kapitonov V.V."/>
            <person name="Jurka J."/>
            <person name="Genikhovich G."/>
            <person name="Grigoriev I.V."/>
            <person name="Lucas S.M."/>
            <person name="Steele R.E."/>
            <person name="Finnerty J.R."/>
            <person name="Technau U."/>
            <person name="Martindale M.Q."/>
            <person name="Rokhsar D.S."/>
        </authorList>
    </citation>
    <scope>NUCLEOTIDE SEQUENCE [LARGE SCALE GENOMIC DNA]</scope>
    <source>
        <strain evidence="3">CH2 X CH6</strain>
    </source>
</reference>
<evidence type="ECO:0008006" key="4">
    <source>
        <dbReference type="Google" id="ProtNLM"/>
    </source>
</evidence>
<dbReference type="Proteomes" id="UP000001593">
    <property type="component" value="Unassembled WGS sequence"/>
</dbReference>
<organism evidence="2 3">
    <name type="scientific">Nematostella vectensis</name>
    <name type="common">Starlet sea anemone</name>
    <dbReference type="NCBI Taxonomy" id="45351"/>
    <lineage>
        <taxon>Eukaryota</taxon>
        <taxon>Metazoa</taxon>
        <taxon>Cnidaria</taxon>
        <taxon>Anthozoa</taxon>
        <taxon>Hexacorallia</taxon>
        <taxon>Actiniaria</taxon>
        <taxon>Edwardsiidae</taxon>
        <taxon>Nematostella</taxon>
    </lineage>
</organism>
<name>A7RKV9_NEMVE</name>
<evidence type="ECO:0000313" key="2">
    <source>
        <dbReference type="EMBL" id="EDO47973.1"/>
    </source>
</evidence>
<sequence>MLSTGGRDRIVFRINAAALHRQLHFCISLSANSFIANFIFVSPCQQTGVFLFGPFNISRDCLGWAAADQTEGAKSVPPFLDCSANTKVYRLIHEKKIITSHDMASSSEDPASLDVQFGHLAIKEDRQTPGVEGVTPGQGTVFKVMSMNVGKNKKEVHAKDDQKGKGPAELRREKVVYLLIKEEPDLVFLQECSSSRELDKKIEELLPSSKCEGNEKGNAEERREEVSDLLDDKNPISDNNRSRPR</sequence>
<accession>A7RKV9</accession>
<dbReference type="EMBL" id="DS469516">
    <property type="protein sequence ID" value="EDO47973.1"/>
    <property type="molecule type" value="Genomic_DNA"/>
</dbReference>
<evidence type="ECO:0000256" key="1">
    <source>
        <dbReference type="SAM" id="MobiDB-lite"/>
    </source>
</evidence>
<gene>
    <name evidence="2" type="ORF">NEMVEDRAFT_v1g238998</name>
</gene>
<dbReference type="InParanoid" id="A7RKV9"/>
<dbReference type="AlphaFoldDB" id="A7RKV9"/>
<evidence type="ECO:0000313" key="3">
    <source>
        <dbReference type="Proteomes" id="UP000001593"/>
    </source>
</evidence>
<feature type="compositionally biased region" description="Basic and acidic residues" evidence="1">
    <location>
        <begin position="212"/>
        <end position="235"/>
    </location>
</feature>